<evidence type="ECO:0000313" key="4">
    <source>
        <dbReference type="Proteomes" id="UP000183210"/>
    </source>
</evidence>
<comment type="caution">
    <text evidence="3">The sequence shown here is derived from an EMBL/GenBank/DDBJ whole genome shotgun (WGS) entry which is preliminary data.</text>
</comment>
<protein>
    <submittedName>
        <fullName evidence="3">Uncharacterized protein</fullName>
    </submittedName>
</protein>
<feature type="domain" description="Predicted pPIWI-associating nuclease group 2" evidence="2">
    <location>
        <begin position="153"/>
        <end position="280"/>
    </location>
</feature>
<dbReference type="Pfam" id="PF18166">
    <property type="entry name" value="pP_pnuc_2"/>
    <property type="match status" value="1"/>
</dbReference>
<accession>A0A9X8MHD2</accession>
<dbReference type="Pfam" id="PF18165">
    <property type="entry name" value="pP_pnuc_1"/>
    <property type="match status" value="1"/>
</dbReference>
<evidence type="ECO:0000259" key="1">
    <source>
        <dbReference type="Pfam" id="PF18165"/>
    </source>
</evidence>
<reference evidence="3 4" key="1">
    <citation type="submission" date="2016-10" db="EMBL/GenBank/DDBJ databases">
        <authorList>
            <person name="Varghese N."/>
            <person name="Submissions S."/>
        </authorList>
    </citation>
    <scope>NUCLEOTIDE SEQUENCE [LARGE SCALE GENOMIC DNA]</scope>
    <source>
        <strain evidence="3 4">LMG 21974</strain>
    </source>
</reference>
<feature type="domain" description="Predicted pPIWI-associating nuclease" evidence="1">
    <location>
        <begin position="9"/>
        <end position="145"/>
    </location>
</feature>
<dbReference type="GeneID" id="300269304"/>
<dbReference type="AlphaFoldDB" id="A0A9X8MHD2"/>
<dbReference type="EMBL" id="FOEV01000019">
    <property type="protein sequence ID" value="SER40735.1"/>
    <property type="molecule type" value="Genomic_DNA"/>
</dbReference>
<dbReference type="InterPro" id="IPR041584">
    <property type="entry name" value="Put_pPIWI_pnuc_2"/>
</dbReference>
<organism evidence="3 4">
    <name type="scientific">Pseudomonas lutea</name>
    <dbReference type="NCBI Taxonomy" id="243924"/>
    <lineage>
        <taxon>Bacteria</taxon>
        <taxon>Pseudomonadati</taxon>
        <taxon>Pseudomonadota</taxon>
        <taxon>Gammaproteobacteria</taxon>
        <taxon>Pseudomonadales</taxon>
        <taxon>Pseudomonadaceae</taxon>
        <taxon>Pseudomonas</taxon>
    </lineage>
</organism>
<gene>
    <name evidence="3" type="ORF">SAMN05216409_11974</name>
</gene>
<dbReference type="InterPro" id="IPR040556">
    <property type="entry name" value="pP_pnuc_1"/>
</dbReference>
<sequence length="306" mass="34434">MDERILQLIGDTPFERDLYEAAMFNLEDQRNKLRFHNFAFAMRELVGHTLARLAPDEEVMKCIWWKKKANPVTPQVTRIERCVYATQGGLSNHYVKTKLGLDFSKEFEELRDAVVRLNGYVHITQEVFQLENEEIARLAKETIEAVSRLMICIQDCRAAIGVRLSEEAINSAAVEQVVGDSLEAIDEIASHYSLEKIYINSHEVIGITSEAVHISVSGSLGVTLQWGSNSDMRRGDGAELNQSFDFTCELTCELTCAAPNLDPDALYFVENSVRVDTGDWHDHEEEWSSHVSDAAEGDAVDLASDF</sequence>
<dbReference type="Proteomes" id="UP000183210">
    <property type="component" value="Unassembled WGS sequence"/>
</dbReference>
<proteinExistence type="predicted"/>
<evidence type="ECO:0000313" key="3">
    <source>
        <dbReference type="EMBL" id="SER40735.1"/>
    </source>
</evidence>
<evidence type="ECO:0000259" key="2">
    <source>
        <dbReference type="Pfam" id="PF18166"/>
    </source>
</evidence>
<name>A0A9X8MHD2_9PSED</name>
<dbReference type="RefSeq" id="WP_074829987.1">
    <property type="nucleotide sequence ID" value="NZ_FOEV01000019.1"/>
</dbReference>